<dbReference type="EMBL" id="CP120627">
    <property type="protein sequence ID" value="WEW54636.1"/>
    <property type="molecule type" value="Genomic_DNA"/>
</dbReference>
<proteinExistence type="inferred from homology"/>
<dbReference type="SUPFAM" id="SSF52949">
    <property type="entry name" value="Macro domain-like"/>
    <property type="match status" value="1"/>
</dbReference>
<evidence type="ECO:0000256" key="3">
    <source>
        <dbReference type="ARBA" id="ARBA00012983"/>
    </source>
</evidence>
<keyword evidence="11" id="KW-1185">Reference proteome</keyword>
<organism evidence="10 11">
    <name type="scientific">Emydomyces testavorans</name>
    <dbReference type="NCBI Taxonomy" id="2070801"/>
    <lineage>
        <taxon>Eukaryota</taxon>
        <taxon>Fungi</taxon>
        <taxon>Dikarya</taxon>
        <taxon>Ascomycota</taxon>
        <taxon>Pezizomycotina</taxon>
        <taxon>Eurotiomycetes</taxon>
        <taxon>Eurotiomycetidae</taxon>
        <taxon>Onygenales</taxon>
        <taxon>Nannizziopsiaceae</taxon>
        <taxon>Emydomyces</taxon>
    </lineage>
</organism>
<comment type="similarity">
    <text evidence="2">Belongs to the POA1 family.</text>
</comment>
<evidence type="ECO:0000313" key="10">
    <source>
        <dbReference type="EMBL" id="WEW54636.1"/>
    </source>
</evidence>
<accession>A0AAF0DAZ2</accession>
<evidence type="ECO:0000313" key="11">
    <source>
        <dbReference type="Proteomes" id="UP001219355"/>
    </source>
</evidence>
<comment type="catalytic activity">
    <reaction evidence="6">
        <text>ADP-alpha-D-ribose 1''-phosphate + H2O = ADP-D-ribose + phosphate</text>
        <dbReference type="Rhea" id="RHEA:25029"/>
        <dbReference type="ChEBI" id="CHEBI:15377"/>
        <dbReference type="ChEBI" id="CHEBI:43474"/>
        <dbReference type="ChEBI" id="CHEBI:57967"/>
        <dbReference type="ChEBI" id="CHEBI:58753"/>
        <dbReference type="EC" id="3.1.3.84"/>
    </reaction>
</comment>
<gene>
    <name evidence="10" type="primary">POA1</name>
    <name evidence="10" type="ORF">PRK78_000056</name>
</gene>
<evidence type="ECO:0000256" key="1">
    <source>
        <dbReference type="ARBA" id="ARBA00002432"/>
    </source>
</evidence>
<dbReference type="EC" id="3.1.3.84" evidence="3"/>
<feature type="region of interest" description="Disordered" evidence="8">
    <location>
        <begin position="60"/>
        <end position="90"/>
    </location>
</feature>
<dbReference type="InterPro" id="IPR050892">
    <property type="entry name" value="ADP-ribose_metab_enzymes"/>
</dbReference>
<dbReference type="PANTHER" id="PTHR12521">
    <property type="entry name" value="PROTEIN C6ORF130"/>
    <property type="match status" value="1"/>
</dbReference>
<evidence type="ECO:0000259" key="9">
    <source>
        <dbReference type="PROSITE" id="PS51154"/>
    </source>
</evidence>
<evidence type="ECO:0000256" key="7">
    <source>
        <dbReference type="SAM" id="Coils"/>
    </source>
</evidence>
<reference evidence="10" key="1">
    <citation type="submission" date="2023-03" db="EMBL/GenBank/DDBJ databases">
        <title>Emydomyces testavorans Genome Sequence.</title>
        <authorList>
            <person name="Hoyer L."/>
        </authorList>
    </citation>
    <scope>NUCLEOTIDE SEQUENCE</scope>
    <source>
        <strain evidence="10">16-2883</strain>
    </source>
</reference>
<evidence type="ECO:0000256" key="6">
    <source>
        <dbReference type="ARBA" id="ARBA00034427"/>
    </source>
</evidence>
<sequence length="234" mass="26325">MNNILELEGNLFDAPENAALIHACNCQGTWGKGIAETFRAKYPGAYRIYRAHCQKYLQQQSKTSGRPIDSTAQGTEGSREGSKRVLRSPEGTALLIPPQPEDYYVLLQEETDTATEPRGKKRRRVNKCGGKQLAGKRHWIVCLFTSWHYSSKQKSSPEVILENTTLALEDLKRQLQDLEMTATDESRKPKETPTDLWSCRFNAGLFGVPWQETKAVLEEAGLRVTVVRPVGECL</sequence>
<dbReference type="AlphaFoldDB" id="A0AAF0DAZ2"/>
<evidence type="ECO:0000256" key="4">
    <source>
        <dbReference type="ARBA" id="ARBA00019744"/>
    </source>
</evidence>
<comment type="function">
    <text evidence="1">Highly specific phosphatase involved in the metabolism of ADP-ribose 1''-phosphate (Appr1p) which is produced as a consequence of tRNA splicing.</text>
</comment>
<feature type="compositionally biased region" description="Polar residues" evidence="8">
    <location>
        <begin position="60"/>
        <end position="76"/>
    </location>
</feature>
<name>A0AAF0DAZ2_9EURO</name>
<keyword evidence="10" id="KW-0378">Hydrolase</keyword>
<dbReference type="InterPro" id="IPR043472">
    <property type="entry name" value="Macro_dom-like"/>
</dbReference>
<dbReference type="GO" id="GO:0140291">
    <property type="term" value="P:peptidyl-glutamate ADP-deribosylation"/>
    <property type="evidence" value="ECO:0007669"/>
    <property type="project" value="TreeGrafter"/>
</dbReference>
<dbReference type="GO" id="GO:0004721">
    <property type="term" value="F:phosphoprotein phosphatase activity"/>
    <property type="evidence" value="ECO:0007669"/>
    <property type="project" value="UniProtKB-KW"/>
</dbReference>
<dbReference type="PANTHER" id="PTHR12521:SF0">
    <property type="entry name" value="ADP-RIBOSE GLYCOHYDROLASE OARD1"/>
    <property type="match status" value="1"/>
</dbReference>
<feature type="coiled-coil region" evidence="7">
    <location>
        <begin position="161"/>
        <end position="188"/>
    </location>
</feature>
<keyword evidence="7" id="KW-0175">Coiled coil</keyword>
<dbReference type="InterPro" id="IPR002589">
    <property type="entry name" value="Macro_dom"/>
</dbReference>
<feature type="domain" description="Macro" evidence="9">
    <location>
        <begin position="1"/>
        <end position="234"/>
    </location>
</feature>
<evidence type="ECO:0000256" key="8">
    <source>
        <dbReference type="SAM" id="MobiDB-lite"/>
    </source>
</evidence>
<dbReference type="PROSITE" id="PS51154">
    <property type="entry name" value="MACRO"/>
    <property type="match status" value="1"/>
</dbReference>
<keyword evidence="5" id="KW-0904">Protein phosphatase</keyword>
<protein>
    <recommendedName>
        <fullName evidence="4">ADP-ribose 1''-phosphate phosphatase</fullName>
        <ecNumber evidence="3">3.1.3.84</ecNumber>
    </recommendedName>
</protein>
<evidence type="ECO:0000256" key="5">
    <source>
        <dbReference type="ARBA" id="ARBA00022912"/>
    </source>
</evidence>
<evidence type="ECO:0000256" key="2">
    <source>
        <dbReference type="ARBA" id="ARBA00006575"/>
    </source>
</evidence>
<dbReference type="Gene3D" id="3.40.220.10">
    <property type="entry name" value="Leucine Aminopeptidase, subunit E, domain 1"/>
    <property type="match status" value="1"/>
</dbReference>
<dbReference type="Proteomes" id="UP001219355">
    <property type="component" value="Chromosome 1"/>
</dbReference>